<feature type="transmembrane region" description="Helical" evidence="1">
    <location>
        <begin position="141"/>
        <end position="162"/>
    </location>
</feature>
<evidence type="ECO:0000313" key="2">
    <source>
        <dbReference type="EMBL" id="MFC3086391.1"/>
    </source>
</evidence>
<keyword evidence="3" id="KW-1185">Reference proteome</keyword>
<dbReference type="Gene3D" id="1.20.120.1220">
    <property type="match status" value="1"/>
</dbReference>
<feature type="transmembrane region" description="Helical" evidence="1">
    <location>
        <begin position="6"/>
        <end position="23"/>
    </location>
</feature>
<comment type="caution">
    <text evidence="2">The sequence shown here is derived from an EMBL/GenBank/DDBJ whole genome shotgun (WGS) entry which is preliminary data.</text>
</comment>
<accession>A0ABV7DTH2</accession>
<name>A0ABV7DTH2_9RHOB</name>
<dbReference type="Proteomes" id="UP001595445">
    <property type="component" value="Unassembled WGS sequence"/>
</dbReference>
<reference evidence="3" key="1">
    <citation type="journal article" date="2019" name="Int. J. Syst. Evol. Microbiol.">
        <title>The Global Catalogue of Microorganisms (GCM) 10K type strain sequencing project: providing services to taxonomists for standard genome sequencing and annotation.</title>
        <authorList>
            <consortium name="The Broad Institute Genomics Platform"/>
            <consortium name="The Broad Institute Genome Sequencing Center for Infectious Disease"/>
            <person name="Wu L."/>
            <person name="Ma J."/>
        </authorList>
    </citation>
    <scope>NUCLEOTIDE SEQUENCE [LARGE SCALE GENOMIC DNA]</scope>
    <source>
        <strain evidence="3">KCTC 62102</strain>
    </source>
</reference>
<evidence type="ECO:0000313" key="3">
    <source>
        <dbReference type="Proteomes" id="UP001595445"/>
    </source>
</evidence>
<feature type="transmembrane region" description="Helical" evidence="1">
    <location>
        <begin position="57"/>
        <end position="78"/>
    </location>
</feature>
<proteinExistence type="predicted"/>
<keyword evidence="1" id="KW-0472">Membrane</keyword>
<keyword evidence="1" id="KW-1133">Transmembrane helix</keyword>
<sequence length="165" mass="17820">MITPTGALILLVPVLPIAIWAALSDLKRLKIPNRAVMAMAAVWPLLGWLAVPTWTAWFWGFAFLGIGILIAYLAFALFRFPGGDGKFAAAISPVFVGAPIGEVLILIALSMLGATLAVQLVRLIPAVSRASDQWVGFRHWRIMPFGVALSAMVVIYLVAAIWPQV</sequence>
<feature type="transmembrane region" description="Helical" evidence="1">
    <location>
        <begin position="35"/>
        <end position="51"/>
    </location>
</feature>
<gene>
    <name evidence="2" type="ORF">ACFOD6_10080</name>
</gene>
<evidence type="ECO:0000256" key="1">
    <source>
        <dbReference type="SAM" id="Phobius"/>
    </source>
</evidence>
<dbReference type="RefSeq" id="WP_197646377.1">
    <property type="nucleotide sequence ID" value="NZ_JAEACP010000018.1"/>
</dbReference>
<keyword evidence="1" id="KW-0812">Transmembrane</keyword>
<feature type="transmembrane region" description="Helical" evidence="1">
    <location>
        <begin position="90"/>
        <end position="121"/>
    </location>
</feature>
<protein>
    <submittedName>
        <fullName evidence="2">Prepilin peptidase</fullName>
    </submittedName>
</protein>
<organism evidence="2 3">
    <name type="scientific">Tabrizicola soli</name>
    <dbReference type="NCBI Taxonomy" id="2185115"/>
    <lineage>
        <taxon>Bacteria</taxon>
        <taxon>Pseudomonadati</taxon>
        <taxon>Pseudomonadota</taxon>
        <taxon>Alphaproteobacteria</taxon>
        <taxon>Rhodobacterales</taxon>
        <taxon>Paracoccaceae</taxon>
        <taxon>Tabrizicola</taxon>
    </lineage>
</organism>
<dbReference type="EMBL" id="JBHRSM010000017">
    <property type="protein sequence ID" value="MFC3086391.1"/>
    <property type="molecule type" value="Genomic_DNA"/>
</dbReference>